<evidence type="ECO:0000313" key="3">
    <source>
        <dbReference type="Proteomes" id="UP000286715"/>
    </source>
</evidence>
<keyword evidence="3" id="KW-1185">Reference proteome</keyword>
<dbReference type="AlphaFoldDB" id="A0A401XKR5"/>
<sequence length="373" mass="42133">MENTEAPNQATVERAVQMAVDWLLNNQMQGKDGGFATYDFVTGWTSSYPETTGYIAETLLKWPQLRNSEKIVISAQKALDWLVSIQKPSGGWAGGYVSENRPEIVFNTGQVLRGLLKGYFFLKKTDYLDAATRAADWLVKIQHPDGFWDKHVYMNAVRVYDTYVAAPLYELGELTNTANYRKAALKNAIWVVKNKQLPNGWLVDADNTLKHNDKPILHTIAYTLDGLLDVAIQSGNEEIFQSAVLTASTIAQKVKAEKILKGRYDKNWTGYRSICNTGVAQVAIVFAKLHQKTGDTHWQASYNCLINYLLQQQLTHLRNPSLKGALTGSTPIWGRYEPFRLPNWGVKYLIDALLYNNLINGLEHERPATRTYP</sequence>
<accession>A0A401XKR5</accession>
<protein>
    <recommendedName>
        <fullName evidence="1">Squalene cyclase C-terminal domain-containing protein</fullName>
    </recommendedName>
</protein>
<evidence type="ECO:0000259" key="1">
    <source>
        <dbReference type="Pfam" id="PF13243"/>
    </source>
</evidence>
<evidence type="ECO:0000313" key="2">
    <source>
        <dbReference type="EMBL" id="GCD77592.1"/>
    </source>
</evidence>
<reference evidence="2 3" key="1">
    <citation type="submission" date="2018-11" db="EMBL/GenBank/DDBJ databases">
        <title>Schleiferia aggregans sp. nov., a moderately thermophilic heterotrophic bacterium isolated from microbial mats at a terrestrial hot spring.</title>
        <authorList>
            <person name="Iino T."/>
            <person name="Ohkuma M."/>
            <person name="Haruta S."/>
        </authorList>
    </citation>
    <scope>NUCLEOTIDE SEQUENCE [LARGE SCALE GENOMIC DNA]</scope>
    <source>
        <strain evidence="2 3">LA</strain>
    </source>
</reference>
<dbReference type="Proteomes" id="UP000286715">
    <property type="component" value="Unassembled WGS sequence"/>
</dbReference>
<dbReference type="EMBL" id="BHZE01000008">
    <property type="protein sequence ID" value="GCD77592.1"/>
    <property type="molecule type" value="Genomic_DNA"/>
</dbReference>
<comment type="caution">
    <text evidence="2">The sequence shown here is derived from an EMBL/GenBank/DDBJ whole genome shotgun (WGS) entry which is preliminary data.</text>
</comment>
<feature type="domain" description="Squalene cyclase C-terminal" evidence="1">
    <location>
        <begin position="2"/>
        <end position="151"/>
    </location>
</feature>
<organism evidence="2 3">
    <name type="scientific">Thermaurantimonas aggregans</name>
    <dbReference type="NCBI Taxonomy" id="2173829"/>
    <lineage>
        <taxon>Bacteria</taxon>
        <taxon>Pseudomonadati</taxon>
        <taxon>Bacteroidota</taxon>
        <taxon>Flavobacteriia</taxon>
        <taxon>Flavobacteriales</taxon>
        <taxon>Schleiferiaceae</taxon>
        <taxon>Thermaurantimonas</taxon>
    </lineage>
</organism>
<dbReference type="Pfam" id="PF13243">
    <property type="entry name" value="SQHop_cyclase_C"/>
    <property type="match status" value="1"/>
</dbReference>
<dbReference type="SUPFAM" id="SSF48239">
    <property type="entry name" value="Terpenoid cyclases/Protein prenyltransferases"/>
    <property type="match status" value="1"/>
</dbReference>
<name>A0A401XKR5_9FLAO</name>
<dbReference type="InterPro" id="IPR032696">
    <property type="entry name" value="SQ_cyclase_C"/>
</dbReference>
<dbReference type="Gene3D" id="1.50.10.20">
    <property type="match status" value="1"/>
</dbReference>
<dbReference type="InterPro" id="IPR008930">
    <property type="entry name" value="Terpenoid_cyclase/PrenylTrfase"/>
</dbReference>
<gene>
    <name evidence="2" type="ORF">JCM31826_10740</name>
</gene>
<proteinExistence type="predicted"/>